<dbReference type="GO" id="GO:0008901">
    <property type="term" value="F:ferredoxin hydrogenase activity"/>
    <property type="evidence" value="ECO:0007669"/>
    <property type="project" value="InterPro"/>
</dbReference>
<comment type="cofactor">
    <cofactor evidence="1 7">
        <name>Ni(2+)</name>
        <dbReference type="ChEBI" id="CHEBI:49786"/>
    </cofactor>
</comment>
<dbReference type="PROSITE" id="PS00507">
    <property type="entry name" value="NI_HGENASE_L_1"/>
    <property type="match status" value="1"/>
</dbReference>
<evidence type="ECO:0000313" key="8">
    <source>
        <dbReference type="EMBL" id="CUV65718.1"/>
    </source>
</evidence>
<dbReference type="Gene3D" id="1.10.645.10">
    <property type="entry name" value="Cytochrome-c3 Hydrogenase, chain B"/>
    <property type="match status" value="2"/>
</dbReference>
<feature type="binding site" evidence="7">
    <location>
        <position position="427"/>
    </location>
    <ligand>
        <name>Mg(2+)</name>
        <dbReference type="ChEBI" id="CHEBI:18420"/>
    </ligand>
</feature>
<sequence>MKIKHFVEKVEGETELEFDFKNGIVNNVNIVFPFYRGIEEILRDRDALDALVITPRVCGICNHAHLLASARAIENGLQNAGVNINLTPKAISLREFTLYCEIIQSHFKWFYLIAMPQLANLNKLEISDNHILKASWANINTVKALAIFAGQWPHSSYIVPGGVTCDPTYEEIIQAEALIDDIIKFTQNEFLGLSIDEYYKTKEISSIKGDMGIILSMLKNQNMQEKGKSYDRFLTLGEHSAFTTGIYNQSLYSDANITYVKEHVQSGSKAKSVSYDNQFCEVGPLARAMLRKNNFILDIHNKYQDSALTRVCARMDELINLLIYTKDLLANLNVKELSCTLSKLPKDLEANGTGIVEAARGSLIHQSTIKSGKIQNYSIITPTQWNLSNGLEQSYGIATKAMRGSINTQEANFIFRTFDVCSVCTTH</sequence>
<evidence type="ECO:0000256" key="5">
    <source>
        <dbReference type="ARBA" id="ARBA00022723"/>
    </source>
</evidence>
<dbReference type="Pfam" id="PF00374">
    <property type="entry name" value="NiFeSe_Hases"/>
    <property type="match status" value="2"/>
</dbReference>
<keyword evidence="4 7" id="KW-0533">Nickel</keyword>
<feature type="binding site" evidence="7">
    <location>
        <position position="379"/>
    </location>
    <ligand>
        <name>Mg(2+)</name>
        <dbReference type="ChEBI" id="CHEBI:18420"/>
    </ligand>
</feature>
<dbReference type="PANTHER" id="PTHR42958">
    <property type="entry name" value="HYDROGENASE-2 LARGE CHAIN"/>
    <property type="match status" value="1"/>
</dbReference>
<name>A0A0S4XPM9_9BACT</name>
<proteinExistence type="inferred from homology"/>
<comment type="cofactor">
    <cofactor evidence="7">
        <name>Fe cation</name>
        <dbReference type="ChEBI" id="CHEBI:24875"/>
    </cofactor>
</comment>
<feature type="binding site" evidence="7">
    <location>
        <position position="61"/>
    </location>
    <ligand>
        <name>Fe cation</name>
        <dbReference type="ChEBI" id="CHEBI:24875"/>
    </ligand>
</feature>
<keyword evidence="6 8" id="KW-0560">Oxidoreductase</keyword>
<evidence type="ECO:0000256" key="2">
    <source>
        <dbReference type="ARBA" id="ARBA00004196"/>
    </source>
</evidence>
<dbReference type="EMBL" id="FAXN01000043">
    <property type="protein sequence ID" value="CUV65718.1"/>
    <property type="molecule type" value="Genomic_DNA"/>
</dbReference>
<feature type="binding site" evidence="7">
    <location>
        <position position="421"/>
    </location>
    <ligand>
        <name>Ni(2+)</name>
        <dbReference type="ChEBI" id="CHEBI:49786"/>
    </ligand>
</feature>
<dbReference type="InterPro" id="IPR029014">
    <property type="entry name" value="NiFe-Hase_large"/>
</dbReference>
<gene>
    <name evidence="8" type="primary">hupL</name>
    <name evidence="8" type="ORF">BN3087_420028</name>
</gene>
<evidence type="ECO:0000256" key="7">
    <source>
        <dbReference type="PIRSR" id="PIRSR601501-1"/>
    </source>
</evidence>
<dbReference type="InterPro" id="IPR018194">
    <property type="entry name" value="Ni-dep_hyd_lsu_Ni_BS"/>
</dbReference>
<protein>
    <submittedName>
        <fullName evidence="8">Ni/Fe-dependent hydrogenase, large subunit</fullName>
        <ecNumber evidence="8">1.12.99.6</ecNumber>
    </submittedName>
</protein>
<dbReference type="GO" id="GO:0033748">
    <property type="term" value="F:hydrogenase (acceptor) activity"/>
    <property type="evidence" value="ECO:0007669"/>
    <property type="project" value="UniProtKB-EC"/>
</dbReference>
<comment type="similarity">
    <text evidence="3">Belongs to the [NiFe]/[NiFeSe] hydrogenase large subunit family.</text>
</comment>
<feature type="binding site" evidence="7">
    <location>
        <position position="39"/>
    </location>
    <ligand>
        <name>Mg(2+)</name>
        <dbReference type="ChEBI" id="CHEBI:18420"/>
    </ligand>
</feature>
<keyword evidence="5 7" id="KW-0479">Metal-binding</keyword>
<dbReference type="InterPro" id="IPR050867">
    <property type="entry name" value="NiFe/NiFeSe_hydrgnase_LSU"/>
</dbReference>
<keyword evidence="7" id="KW-0408">Iron</keyword>
<dbReference type="GO" id="GO:0030313">
    <property type="term" value="C:cell envelope"/>
    <property type="evidence" value="ECO:0007669"/>
    <property type="project" value="UniProtKB-SubCell"/>
</dbReference>
<dbReference type="GO" id="GO:0016151">
    <property type="term" value="F:nickel cation binding"/>
    <property type="evidence" value="ECO:0007669"/>
    <property type="project" value="InterPro"/>
</dbReference>
<evidence type="ECO:0000256" key="6">
    <source>
        <dbReference type="ARBA" id="ARBA00023002"/>
    </source>
</evidence>
<dbReference type="AlphaFoldDB" id="A0A0S4XPM9"/>
<comment type="subcellular location">
    <subcellularLocation>
        <location evidence="2">Cell envelope</location>
    </subcellularLocation>
</comment>
<feature type="binding site" evidence="7">
    <location>
        <position position="58"/>
    </location>
    <ligand>
        <name>Ni(2+)</name>
        <dbReference type="ChEBI" id="CHEBI:49786"/>
    </ligand>
</feature>
<dbReference type="EC" id="1.12.99.6" evidence="8"/>
<accession>A0A0S4XPM9</accession>
<reference evidence="8" key="1">
    <citation type="submission" date="2015-11" db="EMBL/GenBank/DDBJ databases">
        <authorList>
            <person name="Zhang Y."/>
            <person name="Guo Z."/>
        </authorList>
    </citation>
    <scope>NUCLEOTIDE SEQUENCE</scope>
    <source>
        <strain evidence="8">BN30871</strain>
    </source>
</reference>
<feature type="binding site" evidence="7">
    <location>
        <position position="61"/>
    </location>
    <ligand>
        <name>Ni(2+)</name>
        <dbReference type="ChEBI" id="CHEBI:49786"/>
    </ligand>
</feature>
<evidence type="ECO:0000256" key="4">
    <source>
        <dbReference type="ARBA" id="ARBA00022596"/>
    </source>
</evidence>
<organism evidence="8">
    <name type="scientific">Sulfurovum sp. enrichment culture clone C5</name>
    <dbReference type="NCBI Taxonomy" id="497650"/>
    <lineage>
        <taxon>Bacteria</taxon>
        <taxon>Pseudomonadati</taxon>
        <taxon>Campylobacterota</taxon>
        <taxon>Epsilonproteobacteria</taxon>
        <taxon>Campylobacterales</taxon>
        <taxon>Sulfurovaceae</taxon>
        <taxon>Sulfurovum</taxon>
        <taxon>environmental samples</taxon>
    </lineage>
</organism>
<keyword evidence="7" id="KW-0460">Magnesium</keyword>
<evidence type="ECO:0000256" key="3">
    <source>
        <dbReference type="ARBA" id="ARBA00009292"/>
    </source>
</evidence>
<dbReference type="SUPFAM" id="SSF56762">
    <property type="entry name" value="HydB/Nqo4-like"/>
    <property type="match status" value="1"/>
</dbReference>
<evidence type="ECO:0000256" key="1">
    <source>
        <dbReference type="ARBA" id="ARBA00001967"/>
    </source>
</evidence>
<dbReference type="InterPro" id="IPR001501">
    <property type="entry name" value="Ni-dep_hyd_lsu"/>
</dbReference>
<feature type="binding site" evidence="7">
    <location>
        <position position="424"/>
    </location>
    <ligand>
        <name>Fe cation</name>
        <dbReference type="ChEBI" id="CHEBI:24875"/>
    </ligand>
</feature>
<dbReference type="PANTHER" id="PTHR42958:SF4">
    <property type="entry name" value="HYDROGENASE EXPRESSION_FORMATION PROTEIN HUPK"/>
    <property type="match status" value="1"/>
</dbReference>